<feature type="region of interest" description="Disordered" evidence="7">
    <location>
        <begin position="38"/>
        <end position="61"/>
    </location>
</feature>
<dbReference type="SUPFAM" id="SSF141523">
    <property type="entry name" value="L,D-transpeptidase catalytic domain-like"/>
    <property type="match status" value="1"/>
</dbReference>
<accession>A0ABQ3SDJ4</accession>
<name>A0ABQ3SDJ4_9ACTN</name>
<dbReference type="InterPro" id="IPR005490">
    <property type="entry name" value="LD_TPept_cat_dom"/>
</dbReference>
<protein>
    <recommendedName>
        <fullName evidence="9">L,D-TPase catalytic domain-containing protein</fullName>
    </recommendedName>
</protein>
<sequence>MMNAAPRFRFRAVAAAAASLVTLTVVGLAPTPGFAAAHDTGKGGSARPGSHPSTKAKHGPRGYYLKFTKNRNHPDRSTLSLVHNGIPVKSYRAGSGLGVTDECRSEKGWLPSGTYQVKGHQTNRNSDIKGFAIQLSDKACRPESDKKAVNRDGLFIHSEMTKNGGQGSTEPTRWDGDSDYKSLGCIKLKPADIKDLFSRLNQAHWPKNLTLQVS</sequence>
<evidence type="ECO:0000256" key="6">
    <source>
        <dbReference type="PROSITE-ProRule" id="PRU01373"/>
    </source>
</evidence>
<evidence type="ECO:0000256" key="1">
    <source>
        <dbReference type="ARBA" id="ARBA00004752"/>
    </source>
</evidence>
<keyword evidence="4 6" id="KW-0573">Peptidoglycan synthesis</keyword>
<dbReference type="Gene3D" id="2.40.440.10">
    <property type="entry name" value="L,D-transpeptidase catalytic domain-like"/>
    <property type="match status" value="1"/>
</dbReference>
<evidence type="ECO:0000256" key="3">
    <source>
        <dbReference type="ARBA" id="ARBA00022960"/>
    </source>
</evidence>
<keyword evidence="8" id="KW-0732">Signal</keyword>
<keyword evidence="11" id="KW-1185">Reference proteome</keyword>
<dbReference type="CDD" id="cd16913">
    <property type="entry name" value="YkuD_like"/>
    <property type="match status" value="1"/>
</dbReference>
<feature type="chain" id="PRO_5046613400" description="L,D-TPase catalytic domain-containing protein" evidence="8">
    <location>
        <begin position="36"/>
        <end position="214"/>
    </location>
</feature>
<keyword evidence="5 6" id="KW-0961">Cell wall biogenesis/degradation</keyword>
<evidence type="ECO:0000256" key="2">
    <source>
        <dbReference type="ARBA" id="ARBA00022679"/>
    </source>
</evidence>
<dbReference type="Proteomes" id="UP000613974">
    <property type="component" value="Unassembled WGS sequence"/>
</dbReference>
<feature type="domain" description="L,D-TPase catalytic" evidence="9">
    <location>
        <begin position="68"/>
        <end position="214"/>
    </location>
</feature>
<keyword evidence="3 6" id="KW-0133">Cell shape</keyword>
<evidence type="ECO:0000313" key="11">
    <source>
        <dbReference type="Proteomes" id="UP000613974"/>
    </source>
</evidence>
<evidence type="ECO:0000256" key="8">
    <source>
        <dbReference type="SAM" id="SignalP"/>
    </source>
</evidence>
<gene>
    <name evidence="10" type="ORF">Snoj_01070</name>
</gene>
<dbReference type="GeneID" id="95587060"/>
<dbReference type="Pfam" id="PF03734">
    <property type="entry name" value="YkuD"/>
    <property type="match status" value="1"/>
</dbReference>
<proteinExistence type="predicted"/>
<dbReference type="RefSeq" id="WP_189747434.1">
    <property type="nucleotide sequence ID" value="NZ_BMRL01000027.1"/>
</dbReference>
<feature type="signal peptide" evidence="8">
    <location>
        <begin position="1"/>
        <end position="35"/>
    </location>
</feature>
<evidence type="ECO:0000256" key="7">
    <source>
        <dbReference type="SAM" id="MobiDB-lite"/>
    </source>
</evidence>
<reference evidence="11" key="1">
    <citation type="submission" date="2023-07" db="EMBL/GenBank/DDBJ databases">
        <title>Whole genome shotgun sequence of Streptomyces nojiriensis NBRC 13794.</title>
        <authorList>
            <person name="Komaki H."/>
            <person name="Tamura T."/>
        </authorList>
    </citation>
    <scope>NUCLEOTIDE SEQUENCE [LARGE SCALE GENOMIC DNA]</scope>
    <source>
        <strain evidence="11">NBRC 13794</strain>
    </source>
</reference>
<feature type="active site" description="Nucleophile" evidence="6">
    <location>
        <position position="185"/>
    </location>
</feature>
<organism evidence="10 11">
    <name type="scientific">Streptomyces nojiriensis</name>
    <dbReference type="NCBI Taxonomy" id="66374"/>
    <lineage>
        <taxon>Bacteria</taxon>
        <taxon>Bacillati</taxon>
        <taxon>Actinomycetota</taxon>
        <taxon>Actinomycetes</taxon>
        <taxon>Kitasatosporales</taxon>
        <taxon>Streptomycetaceae</taxon>
        <taxon>Streptomyces</taxon>
    </lineage>
</organism>
<dbReference type="EMBL" id="BNEC01000002">
    <property type="protein sequence ID" value="GHI66189.1"/>
    <property type="molecule type" value="Genomic_DNA"/>
</dbReference>
<dbReference type="PROSITE" id="PS52029">
    <property type="entry name" value="LD_TPASE"/>
    <property type="match status" value="1"/>
</dbReference>
<evidence type="ECO:0000313" key="10">
    <source>
        <dbReference type="EMBL" id="GHI66189.1"/>
    </source>
</evidence>
<evidence type="ECO:0000256" key="5">
    <source>
        <dbReference type="ARBA" id="ARBA00023316"/>
    </source>
</evidence>
<evidence type="ECO:0000259" key="9">
    <source>
        <dbReference type="PROSITE" id="PS52029"/>
    </source>
</evidence>
<feature type="active site" description="Proton donor/acceptor" evidence="6">
    <location>
        <position position="157"/>
    </location>
</feature>
<evidence type="ECO:0000256" key="4">
    <source>
        <dbReference type="ARBA" id="ARBA00022984"/>
    </source>
</evidence>
<comment type="caution">
    <text evidence="10">The sequence shown here is derived from an EMBL/GenBank/DDBJ whole genome shotgun (WGS) entry which is preliminary data.</text>
</comment>
<dbReference type="InterPro" id="IPR038063">
    <property type="entry name" value="Transpep_catalytic_dom"/>
</dbReference>
<comment type="pathway">
    <text evidence="1 6">Cell wall biogenesis; peptidoglycan biosynthesis.</text>
</comment>
<keyword evidence="2" id="KW-0808">Transferase</keyword>